<dbReference type="Proteomes" id="UP000004061">
    <property type="component" value="Unassembled WGS sequence"/>
</dbReference>
<evidence type="ECO:0000256" key="2">
    <source>
        <dbReference type="SAM" id="MobiDB-lite"/>
    </source>
</evidence>
<feature type="domain" description="CHAT" evidence="3">
    <location>
        <begin position="1040"/>
        <end position="1375"/>
    </location>
</feature>
<keyword evidence="5" id="KW-1185">Reference proteome</keyword>
<proteinExistence type="predicted"/>
<dbReference type="Pfam" id="PF12770">
    <property type="entry name" value="CHAT"/>
    <property type="match status" value="1"/>
</dbReference>
<evidence type="ECO:0000313" key="4">
    <source>
        <dbReference type="EMBL" id="EDZ92420.1"/>
    </source>
</evidence>
<protein>
    <submittedName>
        <fullName evidence="4">TPR repeat protein</fullName>
    </submittedName>
</protein>
<sequence>MDEQRVQAYLSLIQELLTRPIEEVNDILNRHQELVDEGFVQVCELVAAQLQQAGQDNQAAFLRNVAEQVGAFLAQRGTGGNQQAALQQFWLQLLQAQMQDGTTAVHQVMRQNMGLIVPALGDTIPQSMPGLLAQYPDQTEGVAALVEDTCTSIRQFPYGRYAEVQEIAIRGYGVVLELRADNPPKRAQTLNNLGVARSTQAEMGIDPTANLERAITAYDEAAGIRRRLGLDKDLSHTLTNLGVARLTQAEMGIDPTANLERAMTAYDEAAGIMRRLGLDKDLSRTLNNLGNARSTQAEMGIDPTANLERAITAYDEAAGIQRRLGLDKDLSGTLNNLGLARSTQANMGIDPTANLERAITAYDEAAGIMRRLGLDKDLSSTLNNLGVARSTQANMGIDPTANLERAITAYDEAAGIMRRLGLDKDLSSTLNNLGVARSTQANMGIDPTANLERAITAYDEAAGIRRRLGLDKDLSHTLTNLGLARSTQAEMGIDPTANLERAITAYDEAAGISRQLGLDKDLSSTLNNLGNARRTQASMGIDPTANLERAMTAYDEAAGIRRRLGLDKDLSATLNNLGVARRTQASMGIDPTANLERAMTAYDEAAGIRRRLGLDKDLSQTLNNLGSARSTQAEMGIDPTANLERAITAYDEAAGISRQLGLDKDLSSTLNNLGNARRTQAEMGINPTANLERAITAYDEAAGIMRRLGLDKDLSSTLNNLGNARRTQAEMGINPTANLERAITAYDEAAGIMRRLGLARDLATTLNNFGFAYQAQSRLAGNNPTQTQQALENAYRSFQEALDQVEYLRGEIGADSEGYKRNFNEEWNKVYRGMVEVCLELGRYQDAIEYVDRSKARNLVELIATRDAYPGGVIPENTRQQLQLLRIAITQEERRLQKEDNPDTTYINQLRQQKQQLEPYKPLHFQGMQGLLDEETAILEWYILPGQKFLTFTLTAQSLNLWTSSEEDLQQLDDWGNAYLIAYYQAKEAKQQAITALKAARTEAERQQAERLLKEAEDIWQNPLAQRLEELAKILHLDEILQNLRQNFPNCQKLILIPHRFLHLFPLHALPVHLPSSPNPLLLDGEKGANFPSSLLSQVGRGAGGEGSEGKFLQDLFPKGVTYAPNCQLLQQAQNRPRFNFKRLFAIQNPTEDLGWADVEIETIGTLFPDQNILVEDEATTAKLLDKQQGELLSQIHHLFFFGHGSFNPTSPLDSGLLLADGVLTLENIIAKLNLSNCSLVTLSACETGQVAIDRTDEYISLSSGFILAGSPSVLVSLWSVNQVSTALLLIRTYELLQQQPGKLAQALQAAQKWLRETTVSGFQQWREKCPLFSDEWRDELQLIFAQMGENQEEGVNHRPYQSPYHWAAFCIVGEGEQAMASDAKKIAVFTALLEENPDNWIAKHGESLLELRQQLGDDEEKNAAAIEGWLQQHQNLYEQYTAKLAPRKRSLSLSNQEMGFPGTKPPGNDKSLDEMIKQEVKNNTNLGNSEPSPDQNREKPQS</sequence>
<feature type="coiled-coil region" evidence="1">
    <location>
        <begin position="987"/>
        <end position="1019"/>
    </location>
</feature>
<dbReference type="PANTHER" id="PTHR10098:SF108">
    <property type="entry name" value="TETRATRICOPEPTIDE REPEAT PROTEIN 28"/>
    <property type="match status" value="1"/>
</dbReference>
<evidence type="ECO:0000259" key="3">
    <source>
        <dbReference type="Pfam" id="PF12770"/>
    </source>
</evidence>
<accession>B5W7T4</accession>
<dbReference type="Gene3D" id="1.25.40.10">
    <property type="entry name" value="Tetratricopeptide repeat domain"/>
    <property type="match status" value="3"/>
</dbReference>
<gene>
    <name evidence="4" type="ORF">AmaxDRAFT_4848</name>
</gene>
<feature type="compositionally biased region" description="Basic and acidic residues" evidence="2">
    <location>
        <begin position="1471"/>
        <end position="1481"/>
    </location>
</feature>
<dbReference type="EMBL" id="ABYK01000056">
    <property type="protein sequence ID" value="EDZ92420.1"/>
    <property type="molecule type" value="Genomic_DNA"/>
</dbReference>
<evidence type="ECO:0000313" key="5">
    <source>
        <dbReference type="Proteomes" id="UP000004061"/>
    </source>
</evidence>
<keyword evidence="1" id="KW-0175">Coiled coil</keyword>
<dbReference type="PANTHER" id="PTHR10098">
    <property type="entry name" value="RAPSYN-RELATED"/>
    <property type="match status" value="1"/>
</dbReference>
<reference evidence="4 5" key="1">
    <citation type="journal article" date="2011" name="Appl. Environ. Microbiol.">
        <title>Contribution of a Sodium Ion Gradient to Energy Conservation during Fermentation in the Cyanobacterium Arthrospira (Spirulina) maxima CS-328.</title>
        <authorList>
            <person name="Carrieri D."/>
            <person name="Ananyev G."/>
            <person name="Lenz O."/>
            <person name="Bryant D.A."/>
            <person name="Dismukes G.C."/>
        </authorList>
    </citation>
    <scope>NUCLEOTIDE SEQUENCE [LARGE SCALE GENOMIC DNA]</scope>
    <source>
        <strain evidence="4 5">CS-328</strain>
    </source>
</reference>
<dbReference type="InterPro" id="IPR011990">
    <property type="entry name" value="TPR-like_helical_dom_sf"/>
</dbReference>
<dbReference type="RefSeq" id="WP_006670510.1">
    <property type="nucleotide sequence ID" value="NZ_ABYK01000056.1"/>
</dbReference>
<name>B5W7T4_LIMMA</name>
<dbReference type="SUPFAM" id="SSF48452">
    <property type="entry name" value="TPR-like"/>
    <property type="match status" value="3"/>
</dbReference>
<evidence type="ECO:0000256" key="1">
    <source>
        <dbReference type="SAM" id="Coils"/>
    </source>
</evidence>
<organism evidence="4 5">
    <name type="scientific">Limnospira maxima CS-328</name>
    <dbReference type="NCBI Taxonomy" id="513049"/>
    <lineage>
        <taxon>Bacteria</taxon>
        <taxon>Bacillati</taxon>
        <taxon>Cyanobacteriota</taxon>
        <taxon>Cyanophyceae</taxon>
        <taxon>Oscillatoriophycideae</taxon>
        <taxon>Oscillatoriales</taxon>
        <taxon>Sirenicapillariaceae</taxon>
        <taxon>Limnospira</taxon>
    </lineage>
</organism>
<comment type="caution">
    <text evidence="4">The sequence shown here is derived from an EMBL/GenBank/DDBJ whole genome shotgun (WGS) entry which is preliminary data.</text>
</comment>
<feature type="compositionally biased region" description="Polar residues" evidence="2">
    <location>
        <begin position="1482"/>
        <end position="1495"/>
    </location>
</feature>
<dbReference type="InterPro" id="IPR024983">
    <property type="entry name" value="CHAT_dom"/>
</dbReference>
<feature type="region of interest" description="Disordered" evidence="2">
    <location>
        <begin position="1452"/>
        <end position="1503"/>
    </location>
</feature>